<evidence type="ECO:0000256" key="1">
    <source>
        <dbReference type="ARBA" id="ARBA00008894"/>
    </source>
</evidence>
<dbReference type="InterPro" id="IPR036388">
    <property type="entry name" value="WH-like_DNA-bd_sf"/>
</dbReference>
<dbReference type="GO" id="GO:0043531">
    <property type="term" value="F:ADP binding"/>
    <property type="evidence" value="ECO:0007669"/>
    <property type="project" value="InterPro"/>
</dbReference>
<dbReference type="InterPro" id="IPR055414">
    <property type="entry name" value="LRR_R13L4/SHOC2-like"/>
</dbReference>
<keyword evidence="13" id="KW-1185">Reference proteome</keyword>
<dbReference type="SUPFAM" id="SSF52058">
    <property type="entry name" value="L domain-like"/>
    <property type="match status" value="1"/>
</dbReference>
<keyword evidence="4" id="KW-0547">Nucleotide-binding</keyword>
<dbReference type="InterPro" id="IPR002182">
    <property type="entry name" value="NB-ARC"/>
</dbReference>
<dbReference type="InterPro" id="IPR044974">
    <property type="entry name" value="Disease_R_plants"/>
</dbReference>
<feature type="domain" description="Disease resistance R13L4/SHOC-2-like LRR" evidence="11">
    <location>
        <begin position="1028"/>
        <end position="1267"/>
    </location>
</feature>
<dbReference type="STRING" id="4536.A0A0E0IF72"/>
<dbReference type="Pfam" id="PF00931">
    <property type="entry name" value="NB-ARC"/>
    <property type="match status" value="2"/>
</dbReference>
<dbReference type="Gramene" id="ONIVA08G25110.2">
    <property type="protein sequence ID" value="ONIVA08G25110.2"/>
    <property type="gene ID" value="ONIVA08G25110"/>
</dbReference>
<proteinExistence type="inferred from homology"/>
<evidence type="ECO:0000256" key="7">
    <source>
        <dbReference type="SAM" id="MobiDB-lite"/>
    </source>
</evidence>
<keyword evidence="2" id="KW-0433">Leucine-rich repeat</keyword>
<feature type="domain" description="NB-ARC" evidence="8">
    <location>
        <begin position="476"/>
        <end position="662"/>
    </location>
</feature>
<dbReference type="FunFam" id="1.10.10.10:FF:000322">
    <property type="entry name" value="Probable disease resistance protein At1g63360"/>
    <property type="match status" value="1"/>
</dbReference>
<dbReference type="InterPro" id="IPR042197">
    <property type="entry name" value="Apaf_helical"/>
</dbReference>
<dbReference type="Gene3D" id="1.20.5.4130">
    <property type="match status" value="1"/>
</dbReference>
<reference evidence="12" key="2">
    <citation type="submission" date="2018-04" db="EMBL/GenBank/DDBJ databases">
        <title>OnivRS2 (Oryza nivara Reference Sequence Version 2).</title>
        <authorList>
            <person name="Zhang J."/>
            <person name="Kudrna D."/>
            <person name="Lee S."/>
            <person name="Talag J."/>
            <person name="Rajasekar S."/>
            <person name="Welchert J."/>
            <person name="Hsing Y.-I."/>
            <person name="Wing R.A."/>
        </authorList>
    </citation>
    <scope>NUCLEOTIDE SEQUENCE [LARGE SCALE GENOMIC DNA]</scope>
    <source>
        <strain evidence="12">SL10</strain>
    </source>
</reference>
<name>A0A0E0IF72_ORYNI</name>
<comment type="similarity">
    <text evidence="1">Belongs to the disease resistance NB-LRR family.</text>
</comment>
<dbReference type="InterPro" id="IPR041118">
    <property type="entry name" value="Rx_N"/>
</dbReference>
<dbReference type="Pfam" id="PF18052">
    <property type="entry name" value="Rx_N"/>
    <property type="match status" value="1"/>
</dbReference>
<evidence type="ECO:0000256" key="5">
    <source>
        <dbReference type="ARBA" id="ARBA00022821"/>
    </source>
</evidence>
<accession>A0A0E0IF72</accession>
<evidence type="ECO:0008006" key="14">
    <source>
        <dbReference type="Google" id="ProtNLM"/>
    </source>
</evidence>
<dbReference type="EnsemblPlants" id="ONIVA08G25110.2">
    <property type="protein sequence ID" value="ONIVA08G25110.2"/>
    <property type="gene ID" value="ONIVA08G25110"/>
</dbReference>
<dbReference type="SUPFAM" id="SSF52540">
    <property type="entry name" value="P-loop containing nucleoside triphosphate hydrolases"/>
    <property type="match status" value="2"/>
</dbReference>
<evidence type="ECO:0000259" key="9">
    <source>
        <dbReference type="Pfam" id="PF18052"/>
    </source>
</evidence>
<evidence type="ECO:0000259" key="11">
    <source>
        <dbReference type="Pfam" id="PF23598"/>
    </source>
</evidence>
<dbReference type="Gene3D" id="3.80.10.10">
    <property type="entry name" value="Ribonuclease Inhibitor"/>
    <property type="match status" value="1"/>
</dbReference>
<dbReference type="InterPro" id="IPR058922">
    <property type="entry name" value="WHD_DRP"/>
</dbReference>
<keyword evidence="3" id="KW-0677">Repeat</keyword>
<evidence type="ECO:0000256" key="6">
    <source>
        <dbReference type="ARBA" id="ARBA00023054"/>
    </source>
</evidence>
<feature type="domain" description="Disease resistance N-terminal" evidence="9">
    <location>
        <begin position="78"/>
        <end position="156"/>
    </location>
</feature>
<keyword evidence="6" id="KW-0175">Coiled coil</keyword>
<evidence type="ECO:0000313" key="12">
    <source>
        <dbReference type="EnsemblPlants" id="ONIVA08G25110.2"/>
    </source>
</evidence>
<feature type="domain" description="Disease resistance protein winged helix" evidence="10">
    <location>
        <begin position="754"/>
        <end position="825"/>
    </location>
</feature>
<feature type="region of interest" description="Disordered" evidence="7">
    <location>
        <begin position="1329"/>
        <end position="1348"/>
    </location>
</feature>
<dbReference type="Gene3D" id="3.40.50.300">
    <property type="entry name" value="P-loop containing nucleotide triphosphate hydrolases"/>
    <property type="match status" value="2"/>
</dbReference>
<dbReference type="InterPro" id="IPR032675">
    <property type="entry name" value="LRR_dom_sf"/>
</dbReference>
<evidence type="ECO:0000259" key="10">
    <source>
        <dbReference type="Pfam" id="PF23559"/>
    </source>
</evidence>
<feature type="compositionally biased region" description="Polar residues" evidence="7">
    <location>
        <begin position="1339"/>
        <end position="1348"/>
    </location>
</feature>
<dbReference type="GO" id="GO:0009626">
    <property type="term" value="P:plant-type hypersensitive response"/>
    <property type="evidence" value="ECO:0007669"/>
    <property type="project" value="UniProtKB-ARBA"/>
</dbReference>
<dbReference type="PRINTS" id="PR00364">
    <property type="entry name" value="DISEASERSIST"/>
</dbReference>
<dbReference type="GO" id="GO:0042742">
    <property type="term" value="P:defense response to bacterium"/>
    <property type="evidence" value="ECO:0007669"/>
    <property type="project" value="UniProtKB-ARBA"/>
</dbReference>
<dbReference type="PANTHER" id="PTHR23155">
    <property type="entry name" value="DISEASE RESISTANCE PROTEIN RP"/>
    <property type="match status" value="1"/>
</dbReference>
<keyword evidence="5" id="KW-0611">Plant defense</keyword>
<dbReference type="Gene3D" id="1.10.10.10">
    <property type="entry name" value="Winged helix-like DNA-binding domain superfamily/Winged helix DNA-binding domain"/>
    <property type="match status" value="1"/>
</dbReference>
<dbReference type="Gene3D" id="1.10.8.430">
    <property type="entry name" value="Helical domain of apoptotic protease-activating factors"/>
    <property type="match status" value="1"/>
</dbReference>
<evidence type="ECO:0000313" key="13">
    <source>
        <dbReference type="Proteomes" id="UP000006591"/>
    </source>
</evidence>
<sequence>MERKQDPVGERRACCGAAGARRPFESAALPRWPEKGVEAGAGAGAGSRRRRWVQRQCLRCLGGGVEMEAAVASVGKTVMNCLLSGAKAAITEDAEVRQSIQRDLPFLTDELAAMHNFLMIMDTENKHKMTSTRVKEIRQFAYDVEDCLQDYKVHLALISWRQLPRTILERHRITEEMKGLRSRIDDMRNRNLPYHQVEDIRISSTPERSSFASATEDLVHLIISINDKELRAIAVWGSGGVLEKTSIIKMAYDDLKISNIFECYACISLMRPFNQKEFLLSIASQFYENLVEAVVERREKHALDTHVLRQMAMTKEDDSHLVDLFIAYVKEKSYLIVLNDLSTFEEWDQIKTYFPNNQRGSRILVTTNQVEVATLCLEPKNAVPELIQISADEAFFVFYKVDSSPSVGLDSTVIKSEMKQPDRIAIHSDEVVLEDDGLPESSSSPLDRDSNVALKKLCRSRTRKDQKDQFIGRRKEKYKLINLLSDCNEGYHHQVISVWGMDGTGKTTLIRSIYQSYQLEKLGFERRAWVTVPRPFQLTELLRSLAQRLVEDSPGRKGESALGFARNDLSTMGLNELSEKLMNDLTGKKYLIVLDDISSLAEWDFIISKLPRDDNNGSRIIVTTKAEGVALYCSKEETNILNINGGLTEEDALDLFLYKVRMDGDESKLKPDMMEEAKIIINKCGRLPFAVATVGGDLSARPQNIIEWRKFSDHISKELVDNNQSPEVINKNILTSRYEGLTYHLKSCFLYLSIFPEDFDIRYRRLLRRWTAEGYSSATRNRSNEKVAEEQFTALLNKSMIQQSKTIASGKTGFCQVHNLMHEVILSKSEEENLVLVLDDHITSCSKDKVRHLVVSESWSREKKDMQNIVDVSHIRSLTVFGEWRSFFLSKKMRMLRVLDLEDAYGLQDTDLVPIGKLRHLKYLSLRGSFGIFNLPNSFGNLLNLETLDIRGTWVTKLPATIGRLQNLKYLHAGMPSYDEDDTRSYGQTIISLLRDFKSFQEDMGIRFAVSLIILLISSWLRNLDLFSVEVPRGIGRLRAIHTLSVVNIARGKAMLKNLKKLTQLRKLGVTSINKSNCKELCSAIADHGRLQSLLLRAEGNAGLQGCLDDLSPPPEHLESLQLYGNLMTLPEWIKQLENVQKISLRSTNLKADAAMEVLGNLPMLVILRLQDNACEEEELRFGPECFTGLTTLEFVNWWSLKSVKFEGGATPKLKALLVDNCEQINNGGFSGIETVSSLKEVSLLGYNYDQTYTEFKEQLQQQLNMIKPKPDLKILERAAADAGTGASRRILHSGLFIACFAMLVTSSGDLRRLLGFLGAPSVHQSSLSLKRNGKRLQNHASMSGCSN</sequence>
<feature type="domain" description="NB-ARC" evidence="8">
    <location>
        <begin position="227"/>
        <end position="400"/>
    </location>
</feature>
<dbReference type="InterPro" id="IPR038005">
    <property type="entry name" value="RX-like_CC"/>
</dbReference>
<reference evidence="12" key="1">
    <citation type="submission" date="2015-04" db="UniProtKB">
        <authorList>
            <consortium name="EnsemblPlants"/>
        </authorList>
    </citation>
    <scope>IDENTIFICATION</scope>
    <source>
        <strain evidence="12">SL10</strain>
    </source>
</reference>
<protein>
    <recommendedName>
        <fullName evidence="14">NB-ARC domain-containing protein</fullName>
    </recommendedName>
</protein>
<dbReference type="CDD" id="cd14798">
    <property type="entry name" value="RX-CC_like"/>
    <property type="match status" value="1"/>
</dbReference>
<dbReference type="GO" id="GO:0002758">
    <property type="term" value="P:innate immune response-activating signaling pathway"/>
    <property type="evidence" value="ECO:0007669"/>
    <property type="project" value="UniProtKB-ARBA"/>
</dbReference>
<evidence type="ECO:0000256" key="2">
    <source>
        <dbReference type="ARBA" id="ARBA00022614"/>
    </source>
</evidence>
<feature type="domain" description="Disease resistance R13L4/SHOC-2-like LRR" evidence="11">
    <location>
        <begin position="874"/>
        <end position="974"/>
    </location>
</feature>
<evidence type="ECO:0000259" key="8">
    <source>
        <dbReference type="Pfam" id="PF00931"/>
    </source>
</evidence>
<organism evidence="12">
    <name type="scientific">Oryza nivara</name>
    <name type="common">Indian wild rice</name>
    <name type="synonym">Oryza sativa f. spontanea</name>
    <dbReference type="NCBI Taxonomy" id="4536"/>
    <lineage>
        <taxon>Eukaryota</taxon>
        <taxon>Viridiplantae</taxon>
        <taxon>Streptophyta</taxon>
        <taxon>Embryophyta</taxon>
        <taxon>Tracheophyta</taxon>
        <taxon>Spermatophyta</taxon>
        <taxon>Magnoliopsida</taxon>
        <taxon>Liliopsida</taxon>
        <taxon>Poales</taxon>
        <taxon>Poaceae</taxon>
        <taxon>BOP clade</taxon>
        <taxon>Oryzoideae</taxon>
        <taxon>Oryzeae</taxon>
        <taxon>Oryzinae</taxon>
        <taxon>Oryza</taxon>
    </lineage>
</organism>
<dbReference type="eggNOG" id="KOG4658">
    <property type="taxonomic scope" value="Eukaryota"/>
</dbReference>
<dbReference type="Pfam" id="PF23598">
    <property type="entry name" value="LRR_14"/>
    <property type="match status" value="2"/>
</dbReference>
<dbReference type="Pfam" id="PF23559">
    <property type="entry name" value="WHD_DRP"/>
    <property type="match status" value="1"/>
</dbReference>
<evidence type="ECO:0000256" key="4">
    <source>
        <dbReference type="ARBA" id="ARBA00022741"/>
    </source>
</evidence>
<dbReference type="InterPro" id="IPR027417">
    <property type="entry name" value="P-loop_NTPase"/>
</dbReference>
<dbReference type="Proteomes" id="UP000006591">
    <property type="component" value="Chromosome 8"/>
</dbReference>
<dbReference type="PANTHER" id="PTHR23155:SF1114">
    <property type="entry name" value="OS02G0475500 PROTEIN"/>
    <property type="match status" value="1"/>
</dbReference>
<evidence type="ECO:0000256" key="3">
    <source>
        <dbReference type="ARBA" id="ARBA00022737"/>
    </source>
</evidence>